<dbReference type="InterPro" id="IPR000719">
    <property type="entry name" value="Prot_kinase_dom"/>
</dbReference>
<gene>
    <name evidence="3" type="ORF">O3M35_005243</name>
</gene>
<protein>
    <recommendedName>
        <fullName evidence="2">Protein kinase domain-containing protein</fullName>
    </recommendedName>
</protein>
<dbReference type="Gene3D" id="1.10.510.10">
    <property type="entry name" value="Transferase(Phosphotransferase) domain 1"/>
    <property type="match status" value="1"/>
</dbReference>
<sequence>MQVDRSVEVQVEDVPLKKGVRGEVSTEDTRSPAPQVVPPASATPATTERAPPAASLLANKYILLNPTEGCPLHKCIDIVTEEEYVCRVVGRDCVSLVTAHFRLDGHPRINSLHEVVLGEEYMYLVFPDSYGDLHSYVRQRKRLRESEAKRLFRQVAETVKECHEQGVVLRDLKLRKFVFSNPSRLVSFFFPLFKT</sequence>
<dbReference type="GO" id="GO:0005634">
    <property type="term" value="C:nucleus"/>
    <property type="evidence" value="ECO:0007669"/>
    <property type="project" value="TreeGrafter"/>
</dbReference>
<accession>A0AAW1DJS7</accession>
<feature type="compositionally biased region" description="Low complexity" evidence="1">
    <location>
        <begin position="31"/>
        <end position="50"/>
    </location>
</feature>
<dbReference type="Proteomes" id="UP001461498">
    <property type="component" value="Unassembled WGS sequence"/>
</dbReference>
<dbReference type="Gene3D" id="3.30.200.20">
    <property type="entry name" value="Phosphorylase Kinase, domain 1"/>
    <property type="match status" value="1"/>
</dbReference>
<feature type="region of interest" description="Disordered" evidence="1">
    <location>
        <begin position="17"/>
        <end position="50"/>
    </location>
</feature>
<organism evidence="3 4">
    <name type="scientific">Rhynocoris fuscipes</name>
    <dbReference type="NCBI Taxonomy" id="488301"/>
    <lineage>
        <taxon>Eukaryota</taxon>
        <taxon>Metazoa</taxon>
        <taxon>Ecdysozoa</taxon>
        <taxon>Arthropoda</taxon>
        <taxon>Hexapoda</taxon>
        <taxon>Insecta</taxon>
        <taxon>Pterygota</taxon>
        <taxon>Neoptera</taxon>
        <taxon>Paraneoptera</taxon>
        <taxon>Hemiptera</taxon>
        <taxon>Heteroptera</taxon>
        <taxon>Panheteroptera</taxon>
        <taxon>Cimicomorpha</taxon>
        <taxon>Reduviidae</taxon>
        <taxon>Harpactorinae</taxon>
        <taxon>Harpactorini</taxon>
        <taxon>Rhynocoris</taxon>
    </lineage>
</organism>
<dbReference type="InterPro" id="IPR011009">
    <property type="entry name" value="Kinase-like_dom_sf"/>
</dbReference>
<reference evidence="3 4" key="1">
    <citation type="submission" date="2022-12" db="EMBL/GenBank/DDBJ databases">
        <title>Chromosome-level genome assembly of true bugs.</title>
        <authorList>
            <person name="Ma L."/>
            <person name="Li H."/>
        </authorList>
    </citation>
    <scope>NUCLEOTIDE SEQUENCE [LARGE SCALE GENOMIC DNA]</scope>
    <source>
        <strain evidence="3">Lab_2022b</strain>
    </source>
</reference>
<dbReference type="EMBL" id="JAPXFL010000002">
    <property type="protein sequence ID" value="KAK9510458.1"/>
    <property type="molecule type" value="Genomic_DNA"/>
</dbReference>
<dbReference type="GO" id="GO:0031434">
    <property type="term" value="F:mitogen-activated protein kinase kinase binding"/>
    <property type="evidence" value="ECO:0007669"/>
    <property type="project" value="TreeGrafter"/>
</dbReference>
<evidence type="ECO:0000256" key="1">
    <source>
        <dbReference type="SAM" id="MobiDB-lite"/>
    </source>
</evidence>
<dbReference type="GO" id="GO:0032436">
    <property type="term" value="P:positive regulation of proteasomal ubiquitin-dependent protein catabolic process"/>
    <property type="evidence" value="ECO:0007669"/>
    <property type="project" value="TreeGrafter"/>
</dbReference>
<dbReference type="InterPro" id="IPR024104">
    <property type="entry name" value="Tribbles/Ser_Thr_kinase_40"/>
</dbReference>
<dbReference type="GO" id="GO:0005524">
    <property type="term" value="F:ATP binding"/>
    <property type="evidence" value="ECO:0007669"/>
    <property type="project" value="InterPro"/>
</dbReference>
<evidence type="ECO:0000259" key="2">
    <source>
        <dbReference type="PROSITE" id="PS50011"/>
    </source>
</evidence>
<evidence type="ECO:0000313" key="4">
    <source>
        <dbReference type="Proteomes" id="UP001461498"/>
    </source>
</evidence>
<feature type="domain" description="Protein kinase" evidence="2">
    <location>
        <begin position="10"/>
        <end position="195"/>
    </location>
</feature>
<comment type="caution">
    <text evidence="3">The sequence shown here is derived from an EMBL/GenBank/DDBJ whole genome shotgun (WGS) entry which is preliminary data.</text>
</comment>
<proteinExistence type="predicted"/>
<dbReference type="Pfam" id="PF00069">
    <property type="entry name" value="Pkinase"/>
    <property type="match status" value="1"/>
</dbReference>
<dbReference type="PANTHER" id="PTHR22961:SF13">
    <property type="entry name" value="TRIBBLES"/>
    <property type="match status" value="1"/>
</dbReference>
<dbReference type="GO" id="GO:0004672">
    <property type="term" value="F:protein kinase activity"/>
    <property type="evidence" value="ECO:0007669"/>
    <property type="project" value="InterPro"/>
</dbReference>
<dbReference type="PANTHER" id="PTHR22961">
    <property type="entry name" value="SER/THR PROTEIN KINASE-TRB"/>
    <property type="match status" value="1"/>
</dbReference>
<keyword evidence="4" id="KW-1185">Reference proteome</keyword>
<evidence type="ECO:0000313" key="3">
    <source>
        <dbReference type="EMBL" id="KAK9510458.1"/>
    </source>
</evidence>
<dbReference type="PROSITE" id="PS50011">
    <property type="entry name" value="PROTEIN_KINASE_DOM"/>
    <property type="match status" value="1"/>
</dbReference>
<dbReference type="AlphaFoldDB" id="A0AAW1DJS7"/>
<dbReference type="SUPFAM" id="SSF56112">
    <property type="entry name" value="Protein kinase-like (PK-like)"/>
    <property type="match status" value="1"/>
</dbReference>
<name>A0AAW1DJS7_9HEMI</name>